<keyword evidence="2" id="KW-0449">Lipoprotein</keyword>
<organism evidence="2 3">
    <name type="scientific">Paenibacillus forsythiae</name>
    <dbReference type="NCBI Taxonomy" id="365616"/>
    <lineage>
        <taxon>Bacteria</taxon>
        <taxon>Bacillati</taxon>
        <taxon>Bacillota</taxon>
        <taxon>Bacilli</taxon>
        <taxon>Bacillales</taxon>
        <taxon>Paenibacillaceae</taxon>
        <taxon>Paenibacillus</taxon>
    </lineage>
</organism>
<dbReference type="EMBL" id="JAUSUY010000002">
    <property type="protein sequence ID" value="MDT3424884.1"/>
    <property type="molecule type" value="Genomic_DNA"/>
</dbReference>
<sequence>MPGRLFYSVSPASATAAIAAAVIAAGAVSAVRVASKVSESARAMRPAAMSMIVKTAMLAAIVATGASMMMLMISSVGIVRGRRASVLWTFDEVWIG</sequence>
<protein>
    <submittedName>
        <fullName evidence="2">Lipoprotein-anchoring transpeptidase ErfK/SrfK</fullName>
    </submittedName>
</protein>
<feature type="transmembrane region" description="Helical" evidence="1">
    <location>
        <begin position="55"/>
        <end position="79"/>
    </location>
</feature>
<name>A0ABU3H232_9BACL</name>
<dbReference type="Proteomes" id="UP001248709">
    <property type="component" value="Unassembled WGS sequence"/>
</dbReference>
<dbReference type="RefSeq" id="WP_156940526.1">
    <property type="nucleotide sequence ID" value="NZ_JAUSUY010000002.1"/>
</dbReference>
<keyword evidence="1" id="KW-0472">Membrane</keyword>
<comment type="caution">
    <text evidence="2">The sequence shown here is derived from an EMBL/GenBank/DDBJ whole genome shotgun (WGS) entry which is preliminary data.</text>
</comment>
<keyword evidence="1" id="KW-0812">Transmembrane</keyword>
<accession>A0ABU3H232</accession>
<keyword evidence="1" id="KW-1133">Transmembrane helix</keyword>
<evidence type="ECO:0000313" key="3">
    <source>
        <dbReference type="Proteomes" id="UP001248709"/>
    </source>
</evidence>
<proteinExistence type="predicted"/>
<gene>
    <name evidence="2" type="ORF">J2Z22_000397</name>
</gene>
<evidence type="ECO:0000256" key="1">
    <source>
        <dbReference type="SAM" id="Phobius"/>
    </source>
</evidence>
<feature type="transmembrane region" description="Helical" evidence="1">
    <location>
        <begin position="12"/>
        <end position="34"/>
    </location>
</feature>
<keyword evidence="3" id="KW-1185">Reference proteome</keyword>
<reference evidence="2 3" key="1">
    <citation type="submission" date="2023-07" db="EMBL/GenBank/DDBJ databases">
        <title>Genomic Encyclopedia of Type Strains, Phase IV (KMG-IV): sequencing the most valuable type-strain genomes for metagenomic binning, comparative biology and taxonomic classification.</title>
        <authorList>
            <person name="Goeker M."/>
        </authorList>
    </citation>
    <scope>NUCLEOTIDE SEQUENCE [LARGE SCALE GENOMIC DNA]</scope>
    <source>
        <strain evidence="2 3">T98</strain>
    </source>
</reference>
<evidence type="ECO:0000313" key="2">
    <source>
        <dbReference type="EMBL" id="MDT3424884.1"/>
    </source>
</evidence>